<keyword evidence="3" id="KW-1185">Reference proteome</keyword>
<dbReference type="PANTHER" id="PTHR12697:SF5">
    <property type="entry name" value="DEOXYHYPUSINE HYDROXYLASE"/>
    <property type="match status" value="1"/>
</dbReference>
<proteinExistence type="predicted"/>
<name>A0A1I1FNN6_NATHA</name>
<dbReference type="Pfam" id="PF13646">
    <property type="entry name" value="HEAT_2"/>
    <property type="match status" value="2"/>
</dbReference>
<reference evidence="3" key="1">
    <citation type="submission" date="2016-10" db="EMBL/GenBank/DDBJ databases">
        <authorList>
            <person name="Varghese N."/>
            <person name="Submissions S."/>
        </authorList>
    </citation>
    <scope>NUCLEOTIDE SEQUENCE [LARGE SCALE GENOMIC DNA]</scope>
    <source>
        <strain evidence="3">DSM 13078</strain>
    </source>
</reference>
<dbReference type="InterPro" id="IPR004155">
    <property type="entry name" value="PBS_lyase_HEAT"/>
</dbReference>
<dbReference type="InterPro" id="IPR016024">
    <property type="entry name" value="ARM-type_fold"/>
</dbReference>
<dbReference type="Proteomes" id="UP000199161">
    <property type="component" value="Unassembled WGS sequence"/>
</dbReference>
<dbReference type="PANTHER" id="PTHR12697">
    <property type="entry name" value="PBS LYASE HEAT-LIKE PROTEIN"/>
    <property type="match status" value="1"/>
</dbReference>
<dbReference type="Gene3D" id="1.25.10.10">
    <property type="entry name" value="Leucine-rich Repeat Variant"/>
    <property type="match status" value="2"/>
</dbReference>
<dbReference type="EMBL" id="FOKW01000003">
    <property type="protein sequence ID" value="SFC00612.1"/>
    <property type="molecule type" value="Genomic_DNA"/>
</dbReference>
<dbReference type="InterPro" id="IPR011989">
    <property type="entry name" value="ARM-like"/>
</dbReference>
<accession>A0A1I1FNN6</accession>
<gene>
    <name evidence="2" type="ORF">SAMN05444422_103457</name>
</gene>
<dbReference type="OrthoDB" id="142930at2157"/>
<feature type="region of interest" description="Disordered" evidence="1">
    <location>
        <begin position="384"/>
        <end position="432"/>
    </location>
</feature>
<sequence length="432" mass="47474">MREGDTAFLYELARDSEELKLLEYLTDAEKPIIRYRAAELLGGLRTGTNSQSEERIGTALLRTAKTDESDDVRAAAIDAMYLRDEGYLERLIEEVAAGEVDDPPEWMDVDRVTDWLAADQPEFRMVAAAAVGRIGDDTGVPALVDAVADADVRVRTKAAEACGKIGDPRAIDALASRLDDPQNQVRRAAAAALASIGTRRAVEALAPAARSDTESVRVIAVGELDRFGSLEPLPLLIEALEDGSELVRRTATRTILELLANAPAERSHDVRHEVAEAIFDASPPDLAAQLLTILRGNQPAYIRRNATWLLGRVAENEREYPDAVVDYLIRALDDEDELTAKFALSTLVELEDPSLLERLREFLDRDDVSEAATSRAEFVRKKRAEANRPSREAVTNSVEYTYVSDPSDYTAKKRERGSDSSTDAGDDSDSNE</sequence>
<dbReference type="RefSeq" id="WP_089787150.1">
    <property type="nucleotide sequence ID" value="NZ_FOKW01000003.1"/>
</dbReference>
<evidence type="ECO:0000256" key="1">
    <source>
        <dbReference type="SAM" id="MobiDB-lite"/>
    </source>
</evidence>
<dbReference type="GO" id="GO:0016491">
    <property type="term" value="F:oxidoreductase activity"/>
    <property type="evidence" value="ECO:0007669"/>
    <property type="project" value="TreeGrafter"/>
</dbReference>
<evidence type="ECO:0000313" key="2">
    <source>
        <dbReference type="EMBL" id="SFC00612.1"/>
    </source>
</evidence>
<dbReference type="SUPFAM" id="SSF48371">
    <property type="entry name" value="ARM repeat"/>
    <property type="match status" value="1"/>
</dbReference>
<dbReference type="AlphaFoldDB" id="A0A1I1FNN6"/>
<organism evidence="2 3">
    <name type="scientific">Natronobacterium haloterrestre</name>
    <name type="common">Halobiforma haloterrestris</name>
    <dbReference type="NCBI Taxonomy" id="148448"/>
    <lineage>
        <taxon>Archaea</taxon>
        <taxon>Methanobacteriati</taxon>
        <taxon>Methanobacteriota</taxon>
        <taxon>Stenosarchaea group</taxon>
        <taxon>Halobacteria</taxon>
        <taxon>Halobacteriales</taxon>
        <taxon>Natrialbaceae</taxon>
        <taxon>Natronobacterium</taxon>
    </lineage>
</organism>
<dbReference type="SMART" id="SM00567">
    <property type="entry name" value="EZ_HEAT"/>
    <property type="match status" value="8"/>
</dbReference>
<protein>
    <submittedName>
        <fullName evidence="2">HEAT repeat</fullName>
    </submittedName>
</protein>
<evidence type="ECO:0000313" key="3">
    <source>
        <dbReference type="Proteomes" id="UP000199161"/>
    </source>
</evidence>